<evidence type="ECO:0000313" key="3">
    <source>
        <dbReference type="Proteomes" id="UP000092247"/>
    </source>
</evidence>
<feature type="transmembrane region" description="Helical" evidence="1">
    <location>
        <begin position="12"/>
        <end position="34"/>
    </location>
</feature>
<keyword evidence="1" id="KW-0472">Membrane</keyword>
<keyword evidence="1" id="KW-1133">Transmembrane helix</keyword>
<dbReference type="STRING" id="368603.AYY16_14455"/>
<evidence type="ECO:0000313" key="2">
    <source>
        <dbReference type="EMBL" id="OBU10264.1"/>
    </source>
</evidence>
<feature type="transmembrane region" description="Helical" evidence="1">
    <location>
        <begin position="54"/>
        <end position="73"/>
    </location>
</feature>
<dbReference type="RefSeq" id="WP_067422247.1">
    <property type="nucleotide sequence ID" value="NZ_LZEX01000005.1"/>
</dbReference>
<keyword evidence="1" id="KW-0812">Transmembrane</keyword>
<feature type="transmembrane region" description="Helical" evidence="1">
    <location>
        <begin position="293"/>
        <end position="310"/>
    </location>
</feature>
<comment type="caution">
    <text evidence="2">The sequence shown here is derived from an EMBL/GenBank/DDBJ whole genome shotgun (WGS) entry which is preliminary data.</text>
</comment>
<feature type="transmembrane region" description="Helical" evidence="1">
    <location>
        <begin position="219"/>
        <end position="238"/>
    </location>
</feature>
<proteinExistence type="predicted"/>
<protein>
    <submittedName>
        <fullName evidence="2">Uncharacterized protein</fullName>
    </submittedName>
</protein>
<reference evidence="2 3" key="1">
    <citation type="submission" date="2016-06" db="EMBL/GenBank/DDBJ databases">
        <authorList>
            <person name="Kjaerup R.B."/>
            <person name="Dalgaard T.S."/>
            <person name="Juul-Madsen H.R."/>
        </authorList>
    </citation>
    <scope>NUCLEOTIDE SEQUENCE [LARGE SCALE GENOMIC DNA]</scope>
    <source>
        <strain evidence="2 3">GCSL-Mp3</strain>
    </source>
</reference>
<dbReference type="AlphaFoldDB" id="A0A1B8HLP8"/>
<evidence type="ECO:0000256" key="1">
    <source>
        <dbReference type="SAM" id="Phobius"/>
    </source>
</evidence>
<organism evidence="2 3">
    <name type="scientific">Morganella psychrotolerans</name>
    <dbReference type="NCBI Taxonomy" id="368603"/>
    <lineage>
        <taxon>Bacteria</taxon>
        <taxon>Pseudomonadati</taxon>
        <taxon>Pseudomonadota</taxon>
        <taxon>Gammaproteobacteria</taxon>
        <taxon>Enterobacterales</taxon>
        <taxon>Morganellaceae</taxon>
        <taxon>Morganella</taxon>
    </lineage>
</organism>
<feature type="transmembrane region" description="Helical" evidence="1">
    <location>
        <begin position="127"/>
        <end position="149"/>
    </location>
</feature>
<feature type="transmembrane region" description="Helical" evidence="1">
    <location>
        <begin position="85"/>
        <end position="107"/>
    </location>
</feature>
<name>A0A1B8HLP8_9GAMM</name>
<gene>
    <name evidence="2" type="ORF">AYY17_16920</name>
</gene>
<feature type="transmembrane region" description="Helical" evidence="1">
    <location>
        <begin position="170"/>
        <end position="199"/>
    </location>
</feature>
<accession>A0A1B8HLP8</accession>
<dbReference type="Proteomes" id="UP000092247">
    <property type="component" value="Unassembled WGS sequence"/>
</dbReference>
<dbReference type="EMBL" id="LZEX01000005">
    <property type="protein sequence ID" value="OBU10264.1"/>
    <property type="molecule type" value="Genomic_DNA"/>
</dbReference>
<sequence>MKDSVPSDGMSFFRLPCVFTATWMIAGAIWIYQILPAIFSNAYYILPVFQLETYSEWVVYAPLLFIFTSFLFYYRHLCRTDSRSLILVAGMAVIWFIVLKLAGLMQLTVLANLGRDQPYMAPPPVLAIYGLYLLKLLITMAALWLIATGMTRSRVKTDAIYKIAPHNNGIVHNILLTSLTVYLCALLPLILLFFYVSLFGGEAILQEIIMLFTIGLRNILPDLLVLAGILITALYGAFGYNGEKLRTRRLLLTGLAGGLIVFLMSSGAIYAVLSSSYIREYRGPDSVAILLRIAGYASMVIAALVIRYMVKRIFRAGKDVSHAENN</sequence>
<feature type="transmembrane region" description="Helical" evidence="1">
    <location>
        <begin position="250"/>
        <end position="273"/>
    </location>
</feature>